<proteinExistence type="predicted"/>
<accession>A0A3B0Z6F7</accession>
<reference evidence="1" key="1">
    <citation type="submission" date="2018-06" db="EMBL/GenBank/DDBJ databases">
        <authorList>
            <person name="Zhirakovskaya E."/>
        </authorList>
    </citation>
    <scope>NUCLEOTIDE SEQUENCE</scope>
</reference>
<gene>
    <name evidence="1" type="ORF">MNBD_GAMMA12-2637</name>
</gene>
<dbReference type="AlphaFoldDB" id="A0A3B0Z6F7"/>
<protein>
    <submittedName>
        <fullName evidence="1">Uncharacterized protein</fullName>
    </submittedName>
</protein>
<organism evidence="1">
    <name type="scientific">hydrothermal vent metagenome</name>
    <dbReference type="NCBI Taxonomy" id="652676"/>
    <lineage>
        <taxon>unclassified sequences</taxon>
        <taxon>metagenomes</taxon>
        <taxon>ecological metagenomes</taxon>
    </lineage>
</organism>
<dbReference type="EMBL" id="UOFL01000264">
    <property type="protein sequence ID" value="VAW83142.1"/>
    <property type="molecule type" value="Genomic_DNA"/>
</dbReference>
<name>A0A3B0Z6F7_9ZZZZ</name>
<sequence>MKVPQDEPKSLKEIGISKNNSSAWQRLADIPEEIFEKEINKEGAMPNIKRIFKAFVESTRTVEVEPVDEDKDVDVVEVVDGDDGDDETIQARGDEILAARNAAVEKGIKEDKAKAKIIEVGDPRTKLLMKRFRMIDTEGHFKRPIKDHLKGLTPTGKENLKRYVVDIKKWVKESEK</sequence>
<evidence type="ECO:0000313" key="1">
    <source>
        <dbReference type="EMBL" id="VAW83142.1"/>
    </source>
</evidence>